<feature type="transmembrane region" description="Helical" evidence="1">
    <location>
        <begin position="103"/>
        <end position="130"/>
    </location>
</feature>
<feature type="transmembrane region" description="Helical" evidence="1">
    <location>
        <begin position="63"/>
        <end position="82"/>
    </location>
</feature>
<feature type="transmembrane region" description="Helical" evidence="1">
    <location>
        <begin position="422"/>
        <end position="442"/>
    </location>
</feature>
<keyword evidence="1" id="KW-0472">Membrane</keyword>
<keyword evidence="1" id="KW-0812">Transmembrane</keyword>
<evidence type="ECO:0000313" key="2">
    <source>
        <dbReference type="EMBL" id="MFD1164728.1"/>
    </source>
</evidence>
<name>A0ABW3RIZ2_9SPHI</name>
<evidence type="ECO:0000313" key="3">
    <source>
        <dbReference type="Proteomes" id="UP001597205"/>
    </source>
</evidence>
<feature type="transmembrane region" description="Helical" evidence="1">
    <location>
        <begin position="207"/>
        <end position="227"/>
    </location>
</feature>
<dbReference type="RefSeq" id="WP_380894798.1">
    <property type="nucleotide sequence ID" value="NZ_JBHTKY010000003.1"/>
</dbReference>
<feature type="transmembrane region" description="Helical" evidence="1">
    <location>
        <begin position="279"/>
        <end position="297"/>
    </location>
</feature>
<reference evidence="3" key="1">
    <citation type="journal article" date="2019" name="Int. J. Syst. Evol. Microbiol.">
        <title>The Global Catalogue of Microorganisms (GCM) 10K type strain sequencing project: providing services to taxonomists for standard genome sequencing and annotation.</title>
        <authorList>
            <consortium name="The Broad Institute Genomics Platform"/>
            <consortium name="The Broad Institute Genome Sequencing Center for Infectious Disease"/>
            <person name="Wu L."/>
            <person name="Ma J."/>
        </authorList>
    </citation>
    <scope>NUCLEOTIDE SEQUENCE [LARGE SCALE GENOMIC DNA]</scope>
    <source>
        <strain evidence="3">CCUG 52468</strain>
    </source>
</reference>
<protein>
    <submittedName>
        <fullName evidence="2">DUF5687 family protein</fullName>
    </submittedName>
</protein>
<organism evidence="2 3">
    <name type="scientific">Sphingobacterium daejeonense</name>
    <dbReference type="NCBI Taxonomy" id="371142"/>
    <lineage>
        <taxon>Bacteria</taxon>
        <taxon>Pseudomonadati</taxon>
        <taxon>Bacteroidota</taxon>
        <taxon>Sphingobacteriia</taxon>
        <taxon>Sphingobacteriales</taxon>
        <taxon>Sphingobacteriaceae</taxon>
        <taxon>Sphingobacterium</taxon>
    </lineage>
</organism>
<accession>A0ABW3RIZ2</accession>
<dbReference type="Pfam" id="PF18940">
    <property type="entry name" value="DUF5687"/>
    <property type="match status" value="1"/>
</dbReference>
<comment type="caution">
    <text evidence="2">The sequence shown here is derived from an EMBL/GenBank/DDBJ whole genome shotgun (WGS) entry which is preliminary data.</text>
</comment>
<keyword evidence="3" id="KW-1185">Reference proteome</keyword>
<feature type="transmembrane region" description="Helical" evidence="1">
    <location>
        <begin position="27"/>
        <end position="51"/>
    </location>
</feature>
<feature type="transmembrane region" description="Helical" evidence="1">
    <location>
        <begin position="142"/>
        <end position="162"/>
    </location>
</feature>
<dbReference type="InterPro" id="IPR043742">
    <property type="entry name" value="DUF5687"/>
</dbReference>
<feature type="transmembrane region" description="Helical" evidence="1">
    <location>
        <begin position="448"/>
        <end position="465"/>
    </location>
</feature>
<sequence>MFKRLFLLEWRSFFRSADLGKGIAVKLLLGFLGLYFLVSFLTLGISLHFLLKELKPDDEPIYMVNKFLLLWFCLSFFIRVMFQKLPLLNIKPLLIQNIDRRTIVNYTLFKTVYSFCNFLFLVTIVPYVIITSRVTDFSNIQLLGWAIAVIGFEYAINFLNLYIQKNFSSGFKKVIPFVVVALLLFCLDYFGYFSITDLFGSFFTLVLTYPVLFLIPVLLVFLTYFMLFKDIQRNMFLDAYLQVERSEFKAYDLAWTNRFGGLAPFLQLDLKLLWRSKRARNTVIVCLLFLAYGLIFYTNPELRDSSMLVFVGIFITGIFVINFGQFVPSWDSAYYSMLMTQNMPLKQYLESKAILMYISIGILAVLSTPYLYFGLDILWINISCAIYNMGINVPLILYFGSMNKKRIDLDNGNFFNYQGTGAAQWLVSFPLILIPIIIWVLVKSFFGLHAANIVLIVLGIIGLALRNEIITMIAKKYRDNKYKMLAGFKEVNN</sequence>
<proteinExistence type="predicted"/>
<feature type="transmembrane region" description="Helical" evidence="1">
    <location>
        <begin position="174"/>
        <end position="195"/>
    </location>
</feature>
<feature type="transmembrane region" description="Helical" evidence="1">
    <location>
        <begin position="378"/>
        <end position="401"/>
    </location>
</feature>
<evidence type="ECO:0000256" key="1">
    <source>
        <dbReference type="SAM" id="Phobius"/>
    </source>
</evidence>
<dbReference type="Proteomes" id="UP001597205">
    <property type="component" value="Unassembled WGS sequence"/>
</dbReference>
<feature type="transmembrane region" description="Helical" evidence="1">
    <location>
        <begin position="309"/>
        <end position="333"/>
    </location>
</feature>
<keyword evidence="1" id="KW-1133">Transmembrane helix</keyword>
<feature type="transmembrane region" description="Helical" evidence="1">
    <location>
        <begin position="354"/>
        <end position="372"/>
    </location>
</feature>
<gene>
    <name evidence="2" type="ORF">ACFQ2C_03815</name>
</gene>
<dbReference type="EMBL" id="JBHTKY010000003">
    <property type="protein sequence ID" value="MFD1164728.1"/>
    <property type="molecule type" value="Genomic_DNA"/>
</dbReference>